<dbReference type="AlphaFoldDB" id="A0A0L8GMZ9"/>
<sequence length="82" mass="9302">MLLLGFCRNPTSKIRRSFFGQVLLTFRLKASRLGLLLVNELINNYPNQTSTELISQSKRWGGIKCLELLFRLSGGVNFSPDI</sequence>
<name>A0A0L8GMZ9_OCTBM</name>
<proteinExistence type="predicted"/>
<accession>A0A0L8GMZ9</accession>
<organism evidence="1">
    <name type="scientific">Octopus bimaculoides</name>
    <name type="common">California two-spotted octopus</name>
    <dbReference type="NCBI Taxonomy" id="37653"/>
    <lineage>
        <taxon>Eukaryota</taxon>
        <taxon>Metazoa</taxon>
        <taxon>Spiralia</taxon>
        <taxon>Lophotrochozoa</taxon>
        <taxon>Mollusca</taxon>
        <taxon>Cephalopoda</taxon>
        <taxon>Coleoidea</taxon>
        <taxon>Octopodiformes</taxon>
        <taxon>Octopoda</taxon>
        <taxon>Incirrata</taxon>
        <taxon>Octopodidae</taxon>
        <taxon>Octopus</taxon>
    </lineage>
</organism>
<gene>
    <name evidence="1" type="ORF">OCBIM_22031135mg</name>
</gene>
<protein>
    <submittedName>
        <fullName evidence="1">Uncharacterized protein</fullName>
    </submittedName>
</protein>
<dbReference type="EMBL" id="KQ421173">
    <property type="protein sequence ID" value="KOF78214.1"/>
    <property type="molecule type" value="Genomic_DNA"/>
</dbReference>
<reference evidence="1" key="1">
    <citation type="submission" date="2015-07" db="EMBL/GenBank/DDBJ databases">
        <title>MeaNS - Measles Nucleotide Surveillance Program.</title>
        <authorList>
            <person name="Tran T."/>
            <person name="Druce J."/>
        </authorList>
    </citation>
    <scope>NUCLEOTIDE SEQUENCE</scope>
    <source>
        <strain evidence="1">UCB-OBI-ISO-001</strain>
        <tissue evidence="1">Gonad</tissue>
    </source>
</reference>
<evidence type="ECO:0000313" key="1">
    <source>
        <dbReference type="EMBL" id="KOF78214.1"/>
    </source>
</evidence>